<reference evidence="8" key="1">
    <citation type="journal article" date="2020" name="Nat. Ecol. Evol.">
        <title>Deeply conserved synteny resolves early events in vertebrate evolution.</title>
        <authorList>
            <person name="Simakov O."/>
            <person name="Marletaz F."/>
            <person name="Yue J.X."/>
            <person name="O'Connell B."/>
            <person name="Jenkins J."/>
            <person name="Brandt A."/>
            <person name="Calef R."/>
            <person name="Tung C.H."/>
            <person name="Huang T.K."/>
            <person name="Schmutz J."/>
            <person name="Satoh N."/>
            <person name="Yu J.K."/>
            <person name="Putnam N.H."/>
            <person name="Green R.E."/>
            <person name="Rokhsar D.S."/>
        </authorList>
    </citation>
    <scope>NUCLEOTIDE SEQUENCE [LARGE SCALE GENOMIC DNA]</scope>
    <source>
        <strain evidence="8">S238N-H82</strain>
    </source>
</reference>
<dbReference type="InterPro" id="IPR007110">
    <property type="entry name" value="Ig-like_dom"/>
</dbReference>
<dbReference type="SUPFAM" id="SSF52058">
    <property type="entry name" value="L domain-like"/>
    <property type="match status" value="1"/>
</dbReference>
<dbReference type="Pfam" id="PF13855">
    <property type="entry name" value="LRR_8"/>
    <property type="match status" value="2"/>
</dbReference>
<evidence type="ECO:0000256" key="6">
    <source>
        <dbReference type="SAM" id="SignalP"/>
    </source>
</evidence>
<dbReference type="PANTHER" id="PTHR45842:SF12">
    <property type="entry name" value="KEKKON 5, ISOFORM A"/>
    <property type="match status" value="1"/>
</dbReference>
<keyword evidence="3" id="KW-0677">Repeat</keyword>
<sequence>MATALQLVLISALMTVLRVSGIAGESCRCSSSLCNCNNRSLTVVPQDLPTYITTFMLDDNLVTTLGKSNFSRYRELTSLFMQNNHIANIHDHAFHHLPSLGKLYLAGNRLTRLRSDMFTGLGSLFYLSLHHNEISDIEAGTFIPTPQLSDLDMYGNKLTSLGAGMFAGLGNLRSLFLHENGISDIQAGTFNPTPRLARLYLQQNRLTILPGEVFANLSRLIDLRLHGNSIDTFPTDVLSTIPSLYFLELQGNKMLTLPLTAFNMLSSMSHVNISDNPWSCDCRMVPFRLKMEGTRSFEYQITCSQPDSLNGSKLRDISPEDLMSDCEEPTILRFESGDNNTVVEGETLLLVCEASGIPTPDITVILPSGLNVTVESGGRVTVDVDGTITITDVTAADAGLYVCIAASPVGSTSATLSVDVKQKEPPTVTMAPASSPPQIVSFDRSKDNTLVHGEPLHLVCKASGIITVIFPSGLNATVESGGRVTVTVNGTAGLEIRGASALLCTQN</sequence>
<evidence type="ECO:0000256" key="1">
    <source>
        <dbReference type="ARBA" id="ARBA00022614"/>
    </source>
</evidence>
<dbReference type="GeneID" id="118410089"/>
<accession>A0A9J7MH78</accession>
<keyword evidence="8" id="KW-1185">Reference proteome</keyword>
<dbReference type="RefSeq" id="XP_035667472.1">
    <property type="nucleotide sequence ID" value="XM_035811579.1"/>
</dbReference>
<dbReference type="Gene3D" id="2.60.40.10">
    <property type="entry name" value="Immunoglobulins"/>
    <property type="match status" value="1"/>
</dbReference>
<dbReference type="KEGG" id="bfo:118410089"/>
<dbReference type="SMART" id="SM00408">
    <property type="entry name" value="IGc2"/>
    <property type="match status" value="1"/>
</dbReference>
<dbReference type="Gene3D" id="3.80.10.10">
    <property type="entry name" value="Ribonuclease Inhibitor"/>
    <property type="match status" value="2"/>
</dbReference>
<dbReference type="InterPro" id="IPR000483">
    <property type="entry name" value="Cys-rich_flank_reg_C"/>
</dbReference>
<dbReference type="PANTHER" id="PTHR45842">
    <property type="entry name" value="SYNAPTIC ADHESION-LIKE MOLECULE SALM"/>
    <property type="match status" value="1"/>
</dbReference>
<keyword evidence="1" id="KW-0433">Leucine-rich repeat</keyword>
<evidence type="ECO:0000313" key="8">
    <source>
        <dbReference type="Proteomes" id="UP000001554"/>
    </source>
</evidence>
<dbReference type="InterPro" id="IPR013783">
    <property type="entry name" value="Ig-like_fold"/>
</dbReference>
<dbReference type="FunFam" id="2.60.40.10:FF:002224">
    <property type="entry name" value="Uncharacterized protein"/>
    <property type="match status" value="1"/>
</dbReference>
<dbReference type="PROSITE" id="PS50835">
    <property type="entry name" value="IG_LIKE"/>
    <property type="match status" value="1"/>
</dbReference>
<feature type="domain" description="Ig-like" evidence="7">
    <location>
        <begin position="329"/>
        <end position="417"/>
    </location>
</feature>
<dbReference type="Pfam" id="PF13927">
    <property type="entry name" value="Ig_3"/>
    <property type="match status" value="1"/>
</dbReference>
<keyword evidence="4" id="KW-1015">Disulfide bond</keyword>
<dbReference type="InterPro" id="IPR050467">
    <property type="entry name" value="LRFN"/>
</dbReference>
<dbReference type="GO" id="GO:0005886">
    <property type="term" value="C:plasma membrane"/>
    <property type="evidence" value="ECO:0000318"/>
    <property type="project" value="GO_Central"/>
</dbReference>
<dbReference type="PROSITE" id="PS51450">
    <property type="entry name" value="LRR"/>
    <property type="match status" value="2"/>
</dbReference>
<dbReference type="InterPro" id="IPR003591">
    <property type="entry name" value="Leu-rich_rpt_typical-subtyp"/>
</dbReference>
<dbReference type="GO" id="GO:0051965">
    <property type="term" value="P:positive regulation of synapse assembly"/>
    <property type="evidence" value="ECO:0000318"/>
    <property type="project" value="GO_Central"/>
</dbReference>
<keyword evidence="2 6" id="KW-0732">Signal</keyword>
<keyword evidence="5" id="KW-0325">Glycoprotein</keyword>
<dbReference type="InterPro" id="IPR001611">
    <property type="entry name" value="Leu-rich_rpt"/>
</dbReference>
<reference evidence="9" key="2">
    <citation type="submission" date="2025-08" db="UniProtKB">
        <authorList>
            <consortium name="RefSeq"/>
        </authorList>
    </citation>
    <scope>IDENTIFICATION</scope>
    <source>
        <strain evidence="9">S238N-H82</strain>
        <tissue evidence="9">Testes</tissue>
    </source>
</reference>
<dbReference type="OMA" id="FYECEAR"/>
<dbReference type="SMART" id="SM00369">
    <property type="entry name" value="LRR_TYP"/>
    <property type="match status" value="8"/>
</dbReference>
<feature type="chain" id="PRO_5039927142" evidence="6">
    <location>
        <begin position="22"/>
        <end position="507"/>
    </location>
</feature>
<dbReference type="InterPro" id="IPR003599">
    <property type="entry name" value="Ig_sub"/>
</dbReference>
<dbReference type="SMART" id="SM00409">
    <property type="entry name" value="IG"/>
    <property type="match status" value="1"/>
</dbReference>
<evidence type="ECO:0000256" key="3">
    <source>
        <dbReference type="ARBA" id="ARBA00022737"/>
    </source>
</evidence>
<dbReference type="Proteomes" id="UP000001554">
    <property type="component" value="Chromosome 2"/>
</dbReference>
<evidence type="ECO:0000256" key="2">
    <source>
        <dbReference type="ARBA" id="ARBA00022729"/>
    </source>
</evidence>
<dbReference type="AlphaFoldDB" id="A0A9J7MH78"/>
<evidence type="ECO:0000313" key="9">
    <source>
        <dbReference type="RefSeq" id="XP_035667472.1"/>
    </source>
</evidence>
<protein>
    <submittedName>
        <fullName evidence="9">Chondroadherin-like</fullName>
    </submittedName>
</protein>
<feature type="signal peptide" evidence="6">
    <location>
        <begin position="1"/>
        <end position="21"/>
    </location>
</feature>
<dbReference type="GO" id="GO:0038023">
    <property type="term" value="F:signaling receptor activity"/>
    <property type="evidence" value="ECO:0000318"/>
    <property type="project" value="GO_Central"/>
</dbReference>
<evidence type="ECO:0000256" key="5">
    <source>
        <dbReference type="ARBA" id="ARBA00023180"/>
    </source>
</evidence>
<evidence type="ECO:0000259" key="7">
    <source>
        <dbReference type="PROSITE" id="PS50835"/>
    </source>
</evidence>
<dbReference type="InterPro" id="IPR036179">
    <property type="entry name" value="Ig-like_dom_sf"/>
</dbReference>
<dbReference type="InterPro" id="IPR032675">
    <property type="entry name" value="LRR_dom_sf"/>
</dbReference>
<evidence type="ECO:0000256" key="4">
    <source>
        <dbReference type="ARBA" id="ARBA00023157"/>
    </source>
</evidence>
<gene>
    <name evidence="9" type="primary">LOC118410089</name>
</gene>
<dbReference type="OrthoDB" id="2151624at2759"/>
<dbReference type="SMART" id="SM00082">
    <property type="entry name" value="LRRCT"/>
    <property type="match status" value="1"/>
</dbReference>
<dbReference type="SUPFAM" id="SSF48726">
    <property type="entry name" value="Immunoglobulin"/>
    <property type="match status" value="1"/>
</dbReference>
<name>A0A9J7MH78_BRAFL</name>
<dbReference type="InterPro" id="IPR003598">
    <property type="entry name" value="Ig_sub2"/>
</dbReference>
<organism evidence="8 9">
    <name type="scientific">Branchiostoma floridae</name>
    <name type="common">Florida lancelet</name>
    <name type="synonym">Amphioxus</name>
    <dbReference type="NCBI Taxonomy" id="7739"/>
    <lineage>
        <taxon>Eukaryota</taxon>
        <taxon>Metazoa</taxon>
        <taxon>Chordata</taxon>
        <taxon>Cephalochordata</taxon>
        <taxon>Leptocardii</taxon>
        <taxon>Amphioxiformes</taxon>
        <taxon>Branchiostomatidae</taxon>
        <taxon>Branchiostoma</taxon>
    </lineage>
</organism>
<dbReference type="FunFam" id="3.80.10.10:FF:001988">
    <property type="entry name" value="Uncharacterized protein"/>
    <property type="match status" value="1"/>
</dbReference>
<proteinExistence type="predicted"/>